<feature type="domain" description="CTLH" evidence="2">
    <location>
        <begin position="42"/>
        <end position="98"/>
    </location>
</feature>
<evidence type="ECO:0000256" key="1">
    <source>
        <dbReference type="SAM" id="MobiDB-lite"/>
    </source>
</evidence>
<feature type="domain" description="CTLH" evidence="2">
    <location>
        <begin position="454"/>
        <end position="511"/>
    </location>
</feature>
<dbReference type="PANTHER" id="PTHR12864">
    <property type="entry name" value="RAN BINDING PROTEIN 9-RELATED"/>
    <property type="match status" value="1"/>
</dbReference>
<keyword evidence="4" id="KW-1185">Reference proteome</keyword>
<dbReference type="Pfam" id="PF10607">
    <property type="entry name" value="CTLH"/>
    <property type="match status" value="1"/>
</dbReference>
<dbReference type="AlphaFoldDB" id="A0AAV5IBR7"/>
<dbReference type="Proteomes" id="UP001054252">
    <property type="component" value="Unassembled WGS sequence"/>
</dbReference>
<accession>A0AAV5IBR7</accession>
<dbReference type="InterPro" id="IPR024964">
    <property type="entry name" value="CTLH/CRA"/>
</dbReference>
<gene>
    <name evidence="3" type="ORF">SLEP1_g8171</name>
</gene>
<dbReference type="InterPro" id="IPR006595">
    <property type="entry name" value="CTLH_C"/>
</dbReference>
<evidence type="ECO:0000313" key="3">
    <source>
        <dbReference type="EMBL" id="GKU94720.1"/>
    </source>
</evidence>
<evidence type="ECO:0000313" key="4">
    <source>
        <dbReference type="Proteomes" id="UP001054252"/>
    </source>
</evidence>
<dbReference type="EMBL" id="BPVZ01000008">
    <property type="protein sequence ID" value="GKU94720.1"/>
    <property type="molecule type" value="Genomic_DNA"/>
</dbReference>
<feature type="compositionally biased region" description="Polar residues" evidence="1">
    <location>
        <begin position="377"/>
        <end position="390"/>
    </location>
</feature>
<name>A0AAV5IBR7_9ROSI</name>
<proteinExistence type="predicted"/>
<dbReference type="InterPro" id="IPR050618">
    <property type="entry name" value="Ubq-SigPath_Reg"/>
</dbReference>
<dbReference type="PROSITE" id="PS50897">
    <property type="entry name" value="CTLH"/>
    <property type="match status" value="2"/>
</dbReference>
<evidence type="ECO:0000259" key="2">
    <source>
        <dbReference type="PROSITE" id="PS50897"/>
    </source>
</evidence>
<comment type="caution">
    <text evidence="3">The sequence shown here is derived from an EMBL/GenBank/DDBJ whole genome shotgun (WGS) entry which is preliminary data.</text>
</comment>
<reference evidence="3 4" key="1">
    <citation type="journal article" date="2021" name="Commun. Biol.">
        <title>The genome of Shorea leprosula (Dipterocarpaceae) highlights the ecological relevance of drought in aseasonal tropical rainforests.</title>
        <authorList>
            <person name="Ng K.K.S."/>
            <person name="Kobayashi M.J."/>
            <person name="Fawcett J.A."/>
            <person name="Hatakeyama M."/>
            <person name="Paape T."/>
            <person name="Ng C.H."/>
            <person name="Ang C.C."/>
            <person name="Tnah L.H."/>
            <person name="Lee C.T."/>
            <person name="Nishiyama T."/>
            <person name="Sese J."/>
            <person name="O'Brien M.J."/>
            <person name="Copetti D."/>
            <person name="Mohd Noor M.I."/>
            <person name="Ong R.C."/>
            <person name="Putra M."/>
            <person name="Sireger I.Z."/>
            <person name="Indrioko S."/>
            <person name="Kosugi Y."/>
            <person name="Izuno A."/>
            <person name="Isagi Y."/>
            <person name="Lee S.L."/>
            <person name="Shimizu K.K."/>
        </authorList>
    </citation>
    <scope>NUCLEOTIDE SEQUENCE [LARGE SCALE GENOMIC DNA]</scope>
    <source>
        <strain evidence="3">214</strain>
    </source>
</reference>
<dbReference type="SMART" id="SM00668">
    <property type="entry name" value="CTLH"/>
    <property type="match status" value="2"/>
</dbReference>
<organism evidence="3 4">
    <name type="scientific">Rubroshorea leprosula</name>
    <dbReference type="NCBI Taxonomy" id="152421"/>
    <lineage>
        <taxon>Eukaryota</taxon>
        <taxon>Viridiplantae</taxon>
        <taxon>Streptophyta</taxon>
        <taxon>Embryophyta</taxon>
        <taxon>Tracheophyta</taxon>
        <taxon>Spermatophyta</taxon>
        <taxon>Magnoliopsida</taxon>
        <taxon>eudicotyledons</taxon>
        <taxon>Gunneridae</taxon>
        <taxon>Pentapetalae</taxon>
        <taxon>rosids</taxon>
        <taxon>malvids</taxon>
        <taxon>Malvales</taxon>
        <taxon>Dipterocarpaceae</taxon>
        <taxon>Rubroshorea</taxon>
    </lineage>
</organism>
<sequence length="673" mass="75368">MDSAHVNWEALDALIIDFAKSENLIEDSCSSSPSLSSSSYHFRLIIRQIRQSLEAGNVDAAIDLFRRHAPFILDDHRLLFRLQKQKFIELLRRGTAEDRDSAIDCLRTSLAPCALDAYPEAYEEFKHVLLAFVYDKDDQTSPVANEWAERRRFEIAGLMSSVLRVHLHAYDPVFSMTLRYLISIHKVFFFRQGIVSPISDLTKRLLLEEPDLPAAPPESMYEAPPFDENDIQALAHAVELTRQGAIDSLRFAKGDLFQAFQNELCRMRLDISTLDELVHEYCVYRGIVDSGLASPSGRQTVSETLKANQVEPGYCSSRNSSFEVDCNEAKQLDVETFMSNAKFDGSPENNTDVTSQQVGDAEVRYACESAIKIEGCSTSESHQPGNSTYLKNKAHGTGERNKRKRWRGRHDEFGGTPDVSCMGCSKEERSATSTTGINISKERQGVKNLDREDKYQIVLGIKELTSEGMAAEVVEEINTMDPKFFLQNPILLFQLKQVEFLKLVSSGDHSGALRVACSHLGPLVAKDLALLKPLKETLLALLQPNEDALRRGMPLHALATSIQVAVGKKIGIDEPLLMRIMRATLHTHTEWFKLQMYKDRFEKLLRIDLLKENNVAFLVSDATLKSNVDGCNLGSSQVTLSSSTWTSEDGSNPNQSFSIDVCDENAILKVMVS</sequence>
<protein>
    <recommendedName>
        <fullName evidence="2">CTLH domain-containing protein</fullName>
    </recommendedName>
</protein>
<feature type="region of interest" description="Disordered" evidence="1">
    <location>
        <begin position="377"/>
        <end position="411"/>
    </location>
</feature>